<name>A0AAW3YQ46_9GAMM</name>
<dbReference type="Proteomes" id="UP001193920">
    <property type="component" value="Unassembled WGS sequence"/>
</dbReference>
<comment type="caution">
    <text evidence="1">The sequence shown here is derived from an EMBL/GenBank/DDBJ whole genome shotgun (WGS) entry which is preliminary data.</text>
</comment>
<organism evidence="1">
    <name type="scientific">Xenorhabdus szentirmaii</name>
    <dbReference type="NCBI Taxonomy" id="290112"/>
    <lineage>
        <taxon>Bacteria</taxon>
        <taxon>Pseudomonadati</taxon>
        <taxon>Pseudomonadota</taxon>
        <taxon>Gammaproteobacteria</taxon>
        <taxon>Enterobacterales</taxon>
        <taxon>Morganellaceae</taxon>
        <taxon>Xenorhabdus</taxon>
    </lineage>
</organism>
<protein>
    <submittedName>
        <fullName evidence="1">DUF3304 domain-containing protein</fullName>
    </submittedName>
</protein>
<proteinExistence type="predicted"/>
<sequence length="74" mass="8592">MGIIMFSKHMQIKYQYQHYSTIVDVPEYQDPCALQVHFLACQQVKVTATCHGISHPEHPFKSLFDQKEPDVCPQ</sequence>
<reference evidence="1" key="1">
    <citation type="submission" date="2020-09" db="EMBL/GenBank/DDBJ databases">
        <authorList>
            <person name="Palma L."/>
            <person name="Caballero P."/>
            <person name="Berry C."/>
            <person name="Del Valle E."/>
        </authorList>
    </citation>
    <scope>NUCLEOTIDE SEQUENCE</scope>
    <source>
        <strain evidence="1">M</strain>
    </source>
</reference>
<reference evidence="1" key="2">
    <citation type="journal article" date="2024" name="Toxins">
        <title>Genome Sequence Analysis of Native Xenorhabdus Strains Isolated from Entomopathogenic Nematodes in Argentina.</title>
        <authorList>
            <person name="Palma L."/>
            <person name="Frizzo L."/>
            <person name="Kaiser S."/>
            <person name="Berry C."/>
            <person name="Caballero P."/>
            <person name="Bode H.B."/>
            <person name="Del Valle E.E."/>
        </authorList>
    </citation>
    <scope>NUCLEOTIDE SEQUENCE</scope>
    <source>
        <strain evidence="1">M</strain>
    </source>
</reference>
<accession>A0AAW3YQ46</accession>
<dbReference type="InterPro" id="IPR021733">
    <property type="entry name" value="DUF3304"/>
</dbReference>
<dbReference type="EMBL" id="JACXBF010000115">
    <property type="protein sequence ID" value="MBD2799647.1"/>
    <property type="molecule type" value="Genomic_DNA"/>
</dbReference>
<dbReference type="AlphaFoldDB" id="A0AAW3YQ46"/>
<dbReference type="Pfam" id="PF11745">
    <property type="entry name" value="DUF3304"/>
    <property type="match status" value="1"/>
</dbReference>
<gene>
    <name evidence="1" type="ORF">ID854_04050</name>
</gene>
<evidence type="ECO:0000313" key="1">
    <source>
        <dbReference type="EMBL" id="MBD2799647.1"/>
    </source>
</evidence>